<evidence type="ECO:0000259" key="3">
    <source>
        <dbReference type="PROSITE" id="PS51174"/>
    </source>
</evidence>
<evidence type="ECO:0000313" key="5">
    <source>
        <dbReference type="Proteomes" id="UP000824890"/>
    </source>
</evidence>
<reference evidence="4 5" key="1">
    <citation type="submission" date="2021-05" db="EMBL/GenBank/DDBJ databases">
        <title>Genome Assembly of Synthetic Allotetraploid Brassica napus Reveals Homoeologous Exchanges between Subgenomes.</title>
        <authorList>
            <person name="Davis J.T."/>
        </authorList>
    </citation>
    <scope>NUCLEOTIDE SEQUENCE [LARGE SCALE GENOMIC DNA]</scope>
    <source>
        <strain evidence="5">cv. Da-Ae</strain>
        <tissue evidence="4">Seedling</tissue>
    </source>
</reference>
<dbReference type="PANTHER" id="PTHR46351:SF6">
    <property type="entry name" value="PATHOGENESIS-RELATED PROTEIN PR-4A"/>
    <property type="match status" value="1"/>
</dbReference>
<dbReference type="InterPro" id="IPR044301">
    <property type="entry name" value="PR4"/>
</dbReference>
<sequence>MSRLSICLLVLLCAFAAKTAAQSANVRATYHFYNPAQNGWDLYRVSAYCSTWDGNQPLEWRQRYGWTAFCGPAGPRGRDSCGRCLRVTNTGTQAQATVRIVDQCSNGGLDLDEAVFKQIDTDGQGYARGNLNVNYEFVNSAQTASNVRATYHYYYPEQNGWDLYKVSAYCSTWKGNQPLEWRRKYGWTAFCGPVGPRGPDSCGRCLRVTNTATGAQATVRIVDQCSNGGLDLDDGVFKQLDTNGQGYARGNMIVNYAFVNC</sequence>
<keyword evidence="5" id="KW-1185">Reference proteome</keyword>
<evidence type="ECO:0000313" key="4">
    <source>
        <dbReference type="EMBL" id="KAH0933841.1"/>
    </source>
</evidence>
<feature type="domain" description="Barwin" evidence="3">
    <location>
        <begin position="21"/>
        <end position="142"/>
    </location>
</feature>
<feature type="domain" description="Barwin" evidence="3">
    <location>
        <begin position="142"/>
        <end position="261"/>
    </location>
</feature>
<feature type="chain" id="PRO_5046144024" description="Barwin domain-containing protein" evidence="2">
    <location>
        <begin position="22"/>
        <end position="261"/>
    </location>
</feature>
<dbReference type="SUPFAM" id="SSF50685">
    <property type="entry name" value="Barwin-like endoglucanases"/>
    <property type="match status" value="2"/>
</dbReference>
<dbReference type="EMBL" id="JAGKQM010000003">
    <property type="protein sequence ID" value="KAH0933841.1"/>
    <property type="molecule type" value="Genomic_DNA"/>
</dbReference>
<dbReference type="InterPro" id="IPR018226">
    <property type="entry name" value="Barwin_CS"/>
</dbReference>
<name>A0ABQ8DWS8_BRANA</name>
<accession>A0ABQ8DWS8</accession>
<dbReference type="PROSITE" id="PS51174">
    <property type="entry name" value="BARWIN_3"/>
    <property type="match status" value="2"/>
</dbReference>
<keyword evidence="2" id="KW-0732">Signal</keyword>
<proteinExistence type="predicted"/>
<feature type="signal peptide" evidence="2">
    <location>
        <begin position="1"/>
        <end position="21"/>
    </location>
</feature>
<dbReference type="Proteomes" id="UP000824890">
    <property type="component" value="Unassembled WGS sequence"/>
</dbReference>
<dbReference type="Gene3D" id="2.40.40.10">
    <property type="entry name" value="RlpA-like domain"/>
    <property type="match status" value="2"/>
</dbReference>
<dbReference type="Pfam" id="PF00967">
    <property type="entry name" value="Barwin"/>
    <property type="match status" value="2"/>
</dbReference>
<dbReference type="InterPro" id="IPR036908">
    <property type="entry name" value="RlpA-like_sf"/>
</dbReference>
<protein>
    <recommendedName>
        <fullName evidence="3">Barwin domain-containing protein</fullName>
    </recommendedName>
</protein>
<comment type="caution">
    <text evidence="4">The sequence shown here is derived from an EMBL/GenBank/DDBJ whole genome shotgun (WGS) entry which is preliminary data.</text>
</comment>
<gene>
    <name evidence="4" type="ORF">HID58_010958</name>
</gene>
<dbReference type="PANTHER" id="PTHR46351">
    <property type="entry name" value="WOUND-INDUCED PROTEIN WIN2"/>
    <property type="match status" value="1"/>
</dbReference>
<organism evidence="4 5">
    <name type="scientific">Brassica napus</name>
    <name type="common">Rape</name>
    <dbReference type="NCBI Taxonomy" id="3708"/>
    <lineage>
        <taxon>Eukaryota</taxon>
        <taxon>Viridiplantae</taxon>
        <taxon>Streptophyta</taxon>
        <taxon>Embryophyta</taxon>
        <taxon>Tracheophyta</taxon>
        <taxon>Spermatophyta</taxon>
        <taxon>Magnoliopsida</taxon>
        <taxon>eudicotyledons</taxon>
        <taxon>Gunneridae</taxon>
        <taxon>Pentapetalae</taxon>
        <taxon>rosids</taxon>
        <taxon>malvids</taxon>
        <taxon>Brassicales</taxon>
        <taxon>Brassicaceae</taxon>
        <taxon>Brassiceae</taxon>
        <taxon>Brassica</taxon>
    </lineage>
</organism>
<dbReference type="InterPro" id="IPR001153">
    <property type="entry name" value="Barwin_dom"/>
</dbReference>
<evidence type="ECO:0000256" key="2">
    <source>
        <dbReference type="SAM" id="SignalP"/>
    </source>
</evidence>
<dbReference type="PROSITE" id="PS00771">
    <property type="entry name" value="BARWIN_1"/>
    <property type="match status" value="2"/>
</dbReference>
<evidence type="ECO:0000256" key="1">
    <source>
        <dbReference type="ARBA" id="ARBA00023157"/>
    </source>
</evidence>
<keyword evidence="1" id="KW-1015">Disulfide bond</keyword>
<dbReference type="PRINTS" id="PR00602">
    <property type="entry name" value="BARWIN"/>
</dbReference>